<gene>
    <name evidence="3" type="ORF">SAMN05444000_1427</name>
</gene>
<evidence type="ECO:0008006" key="5">
    <source>
        <dbReference type="Google" id="ProtNLM"/>
    </source>
</evidence>
<sequence length="58" mass="6422">MHGGAKGSGAPKGNSNALIHGGYTEAAMENRRELRDRIQKVMQQSDELIRELKSNKNK</sequence>
<evidence type="ECO:0000256" key="2">
    <source>
        <dbReference type="SAM" id="MobiDB-lite"/>
    </source>
</evidence>
<organism evidence="3 4">
    <name type="scientific">Shimia gijangensis</name>
    <dbReference type="NCBI Taxonomy" id="1470563"/>
    <lineage>
        <taxon>Bacteria</taxon>
        <taxon>Pseudomonadati</taxon>
        <taxon>Pseudomonadota</taxon>
        <taxon>Alphaproteobacteria</taxon>
        <taxon>Rhodobacterales</taxon>
        <taxon>Roseobacteraceae</taxon>
    </lineage>
</organism>
<evidence type="ECO:0000256" key="1">
    <source>
        <dbReference type="SAM" id="Coils"/>
    </source>
</evidence>
<dbReference type="AlphaFoldDB" id="A0A1M6TMR1"/>
<feature type="coiled-coil region" evidence="1">
    <location>
        <begin position="24"/>
        <end position="58"/>
    </location>
</feature>
<keyword evidence="4" id="KW-1185">Reference proteome</keyword>
<evidence type="ECO:0000313" key="4">
    <source>
        <dbReference type="Proteomes" id="UP000183982"/>
    </source>
</evidence>
<feature type="region of interest" description="Disordered" evidence="2">
    <location>
        <begin position="1"/>
        <end position="24"/>
    </location>
</feature>
<dbReference type="EMBL" id="FQZQ01000042">
    <property type="protein sequence ID" value="SHK58342.1"/>
    <property type="molecule type" value="Genomic_DNA"/>
</dbReference>
<dbReference type="STRING" id="1470563.SAMN05444000_1427"/>
<dbReference type="RefSeq" id="WP_220387649.1">
    <property type="nucleotide sequence ID" value="NZ_FQZQ01000042.1"/>
</dbReference>
<proteinExistence type="predicted"/>
<evidence type="ECO:0000313" key="3">
    <source>
        <dbReference type="EMBL" id="SHK58342.1"/>
    </source>
</evidence>
<name>A0A1M6TMR1_9RHOB</name>
<protein>
    <recommendedName>
        <fullName evidence="5">Glucans biosynthesis protein</fullName>
    </recommendedName>
</protein>
<dbReference type="Proteomes" id="UP000183982">
    <property type="component" value="Unassembled WGS sequence"/>
</dbReference>
<keyword evidence="1" id="KW-0175">Coiled coil</keyword>
<accession>A0A1M6TMR1</accession>
<reference evidence="4" key="1">
    <citation type="submission" date="2016-11" db="EMBL/GenBank/DDBJ databases">
        <authorList>
            <person name="Varghese N."/>
            <person name="Submissions S."/>
        </authorList>
    </citation>
    <scope>NUCLEOTIDE SEQUENCE [LARGE SCALE GENOMIC DNA]</scope>
    <source>
        <strain evidence="4">DSM 100564</strain>
    </source>
</reference>